<evidence type="ECO:0000313" key="2">
    <source>
        <dbReference type="EMBL" id="PHZ16076.1"/>
    </source>
</evidence>
<keyword evidence="3" id="KW-1185">Reference proteome</keyword>
<proteinExistence type="predicted"/>
<keyword evidence="1" id="KW-0812">Transmembrane</keyword>
<organism evidence="2 3">
    <name type="scientific">Rhizopus microsporus ATCC 52813</name>
    <dbReference type="NCBI Taxonomy" id="1340429"/>
    <lineage>
        <taxon>Eukaryota</taxon>
        <taxon>Fungi</taxon>
        <taxon>Fungi incertae sedis</taxon>
        <taxon>Mucoromycota</taxon>
        <taxon>Mucoromycotina</taxon>
        <taxon>Mucoromycetes</taxon>
        <taxon>Mucorales</taxon>
        <taxon>Mucorineae</taxon>
        <taxon>Rhizopodaceae</taxon>
        <taxon>Rhizopus</taxon>
    </lineage>
</organism>
<dbReference type="AlphaFoldDB" id="A0A2G4T5X0"/>
<keyword evidence="1" id="KW-0472">Membrane</keyword>
<dbReference type="GeneID" id="35446410"/>
<dbReference type="Proteomes" id="UP000242254">
    <property type="component" value="Unassembled WGS sequence"/>
</dbReference>
<reference evidence="2 3" key="1">
    <citation type="journal article" date="2016" name="Proc. Natl. Acad. Sci. U.S.A.">
        <title>Lipid metabolic changes in an early divergent fungus govern the establishment of a mutualistic symbiosis with endobacteria.</title>
        <authorList>
            <person name="Lastovetsky O.A."/>
            <person name="Gaspar M.L."/>
            <person name="Mondo S.J."/>
            <person name="LaButti K.M."/>
            <person name="Sandor L."/>
            <person name="Grigoriev I.V."/>
            <person name="Henry S.A."/>
            <person name="Pawlowska T.E."/>
        </authorList>
    </citation>
    <scope>NUCLEOTIDE SEQUENCE [LARGE SCALE GENOMIC DNA]</scope>
    <source>
        <strain evidence="2 3">ATCC 52813</strain>
    </source>
</reference>
<evidence type="ECO:0000256" key="1">
    <source>
        <dbReference type="SAM" id="Phobius"/>
    </source>
</evidence>
<name>A0A2G4T5X0_RHIZD</name>
<feature type="transmembrane region" description="Helical" evidence="1">
    <location>
        <begin position="104"/>
        <end position="124"/>
    </location>
</feature>
<protein>
    <submittedName>
        <fullName evidence="2">Uncharacterized protein</fullName>
    </submittedName>
</protein>
<gene>
    <name evidence="2" type="ORF">RHIMIDRAFT_57094</name>
</gene>
<evidence type="ECO:0000313" key="3">
    <source>
        <dbReference type="Proteomes" id="UP000242254"/>
    </source>
</evidence>
<accession>A0A2G4T5X0</accession>
<sequence>MNANHLNGVICFQTTGMSTTFYFITRKPCMLVFVKLVAIVLPYTKSSVMSILGHIEDLYSLAALHSGLKKMTGIPQQYPILAFVCDNPSCVSIQVKKAVKRQSIVIAMAISLSGLVTLLFDAIFPQFDPQVSQSNTDKFKMIAASFFSANED</sequence>
<dbReference type="RefSeq" id="XP_023469784.1">
    <property type="nucleotide sequence ID" value="XM_023615422.1"/>
</dbReference>
<keyword evidence="1" id="KW-1133">Transmembrane helix</keyword>
<dbReference type="EMBL" id="KZ303843">
    <property type="protein sequence ID" value="PHZ16076.1"/>
    <property type="molecule type" value="Genomic_DNA"/>
</dbReference>